<dbReference type="Pfam" id="PF07728">
    <property type="entry name" value="AAA_5"/>
    <property type="match status" value="1"/>
</dbReference>
<proteinExistence type="predicted"/>
<keyword evidence="3" id="KW-1185">Reference proteome</keyword>
<dbReference type="EMBL" id="JAIMJA010000018">
    <property type="protein sequence ID" value="MCE2596351.1"/>
    <property type="molecule type" value="Genomic_DNA"/>
</dbReference>
<evidence type="ECO:0000259" key="1">
    <source>
        <dbReference type="Pfam" id="PF07728"/>
    </source>
</evidence>
<comment type="caution">
    <text evidence="2">The sequence shown here is derived from an EMBL/GenBank/DDBJ whole genome shotgun (WGS) entry which is preliminary data.</text>
</comment>
<gene>
    <name evidence="2" type="ORF">K6Y31_16240</name>
</gene>
<organism evidence="2 3">
    <name type="scientific">Motilimonas cestriensis</name>
    <dbReference type="NCBI Taxonomy" id="2742685"/>
    <lineage>
        <taxon>Bacteria</taxon>
        <taxon>Pseudomonadati</taxon>
        <taxon>Pseudomonadota</taxon>
        <taxon>Gammaproteobacteria</taxon>
        <taxon>Alteromonadales</taxon>
        <taxon>Alteromonadales genera incertae sedis</taxon>
        <taxon>Motilimonas</taxon>
    </lineage>
</organism>
<name>A0ABS8WFE2_9GAMM</name>
<dbReference type="Proteomes" id="UP001201273">
    <property type="component" value="Unassembled WGS sequence"/>
</dbReference>
<reference evidence="2 3" key="1">
    <citation type="journal article" date="2022" name="Environ. Microbiol. Rep.">
        <title>Eco-phylogenetic analyses reveal divergent evolution of vitamin B12 metabolism in the marine bacterial family 'Psychromonadaceae'.</title>
        <authorList>
            <person name="Jin X."/>
            <person name="Yang Y."/>
            <person name="Cao H."/>
            <person name="Gao B."/>
            <person name="Zhao Z."/>
        </authorList>
    </citation>
    <scope>NUCLEOTIDE SEQUENCE [LARGE SCALE GENOMIC DNA]</scope>
    <source>
        <strain evidence="2 3">MKS20</strain>
    </source>
</reference>
<dbReference type="InterPro" id="IPR027417">
    <property type="entry name" value="P-loop_NTPase"/>
</dbReference>
<accession>A0ABS8WFE2</accession>
<dbReference type="Gene3D" id="3.40.50.300">
    <property type="entry name" value="P-loop containing nucleotide triphosphate hydrolases"/>
    <property type="match status" value="1"/>
</dbReference>
<dbReference type="CDD" id="cd00009">
    <property type="entry name" value="AAA"/>
    <property type="match status" value="1"/>
</dbReference>
<evidence type="ECO:0000313" key="3">
    <source>
        <dbReference type="Proteomes" id="UP001201273"/>
    </source>
</evidence>
<dbReference type="RefSeq" id="WP_233053995.1">
    <property type="nucleotide sequence ID" value="NZ_JAIMJA010000018.1"/>
</dbReference>
<sequence length="331" mass="36593">MSPSELVTFLESIVENDVKHAVMIWGPPGVGKSSIVSQLCKTNQIGFVDVRLSQLMPSDLRGLPSPVNGVTHWNPPAFLPTEGRGVLFMDELNMAPPALQGVAQQLILDRKVGDYVLPEGWLVWAAGNRNTDRAAVYEMPGPLANRFLHLEVAPSLADFKQFAFANNVCETIIGFLTYRPDLLHKMHPSDPAWPSPRTWEMASNLVRAGLSIESAVGLGPAEEYRAFVQLRDHLPNIDAILEGKTSEAFPPDPSIRYATIAALVSRFQNTEQAVAAFQWLITNANEEWVHLFASDLFPRLRALQQYQGFASKIVADNSAKRFLADFVSLVS</sequence>
<protein>
    <submittedName>
        <fullName evidence="2">MoxR family ATPase</fullName>
    </submittedName>
</protein>
<evidence type="ECO:0000313" key="2">
    <source>
        <dbReference type="EMBL" id="MCE2596351.1"/>
    </source>
</evidence>
<dbReference type="SUPFAM" id="SSF52540">
    <property type="entry name" value="P-loop containing nucleoside triphosphate hydrolases"/>
    <property type="match status" value="1"/>
</dbReference>
<dbReference type="InterPro" id="IPR011704">
    <property type="entry name" value="ATPase_dyneun-rel_AAA"/>
</dbReference>
<feature type="domain" description="ATPase dynein-related AAA" evidence="1">
    <location>
        <begin position="22"/>
        <end position="112"/>
    </location>
</feature>